<evidence type="ECO:0000256" key="1">
    <source>
        <dbReference type="SAM" id="Coils"/>
    </source>
</evidence>
<name>A0A2G5T671_9PELO</name>
<organism evidence="3 4">
    <name type="scientific">Caenorhabditis nigoni</name>
    <dbReference type="NCBI Taxonomy" id="1611254"/>
    <lineage>
        <taxon>Eukaryota</taxon>
        <taxon>Metazoa</taxon>
        <taxon>Ecdysozoa</taxon>
        <taxon>Nematoda</taxon>
        <taxon>Chromadorea</taxon>
        <taxon>Rhabditida</taxon>
        <taxon>Rhabditina</taxon>
        <taxon>Rhabditomorpha</taxon>
        <taxon>Rhabditoidea</taxon>
        <taxon>Rhabditidae</taxon>
        <taxon>Peloderinae</taxon>
        <taxon>Caenorhabditis</taxon>
    </lineage>
</organism>
<gene>
    <name evidence="3" type="primary">Cnig_chr_V.g16592</name>
    <name evidence="3" type="ORF">B9Z55_016592</name>
</gene>
<sequence>MNPTEPPPGIGKAGIGGPSQISQSGLNDTTMNSDVKDKYEKTLQVLATARTDVAKMKTEMQQLDENLDENISLEKADQAIAAMEKSKRIHEKICGLSFNRTTIQKLRNLYSEGQIAIENQIQVEKELEERKKMGSL</sequence>
<comment type="caution">
    <text evidence="3">The sequence shown here is derived from an EMBL/GenBank/DDBJ whole genome shotgun (WGS) entry which is preliminary data.</text>
</comment>
<feature type="coiled-coil region" evidence="1">
    <location>
        <begin position="46"/>
        <end position="73"/>
    </location>
</feature>
<accession>A0A2G5T671</accession>
<protein>
    <submittedName>
        <fullName evidence="3">Uncharacterized protein</fullName>
    </submittedName>
</protein>
<dbReference type="OrthoDB" id="10578955at2759"/>
<dbReference type="Proteomes" id="UP000230233">
    <property type="component" value="Chromosome V"/>
</dbReference>
<dbReference type="AlphaFoldDB" id="A0A2G5T671"/>
<reference evidence="4" key="1">
    <citation type="submission" date="2017-10" db="EMBL/GenBank/DDBJ databases">
        <title>Rapid genome shrinkage in a self-fertile nematode reveals novel sperm competition proteins.</title>
        <authorList>
            <person name="Yin D."/>
            <person name="Schwarz E.M."/>
            <person name="Thomas C.G."/>
            <person name="Felde R.L."/>
            <person name="Korf I.F."/>
            <person name="Cutter A.D."/>
            <person name="Schartner C.M."/>
            <person name="Ralston E.J."/>
            <person name="Meyer B.J."/>
            <person name="Haag E.S."/>
        </authorList>
    </citation>
    <scope>NUCLEOTIDE SEQUENCE [LARGE SCALE GENOMIC DNA]</scope>
    <source>
        <strain evidence="4">JU1422</strain>
    </source>
</reference>
<keyword evidence="1" id="KW-0175">Coiled coil</keyword>
<evidence type="ECO:0000256" key="2">
    <source>
        <dbReference type="SAM" id="MobiDB-lite"/>
    </source>
</evidence>
<evidence type="ECO:0000313" key="4">
    <source>
        <dbReference type="Proteomes" id="UP000230233"/>
    </source>
</evidence>
<dbReference type="EMBL" id="PDUG01000005">
    <property type="protein sequence ID" value="PIC22596.1"/>
    <property type="molecule type" value="Genomic_DNA"/>
</dbReference>
<feature type="region of interest" description="Disordered" evidence="2">
    <location>
        <begin position="1"/>
        <end position="35"/>
    </location>
</feature>
<proteinExistence type="predicted"/>
<evidence type="ECO:0000313" key="3">
    <source>
        <dbReference type="EMBL" id="PIC22596.1"/>
    </source>
</evidence>
<keyword evidence="4" id="KW-1185">Reference proteome</keyword>